<evidence type="ECO:0000313" key="3">
    <source>
        <dbReference type="EnsemblPlants" id="KEH41315"/>
    </source>
</evidence>
<dbReference type="HOGENOM" id="CLU_1888812_0_0_1"/>
<protein>
    <submittedName>
        <fullName evidence="2 3">Uncharacterized protein</fullName>
    </submittedName>
</protein>
<dbReference type="EMBL" id="CM001217">
    <property type="protein sequence ID" value="KEH41315.1"/>
    <property type="molecule type" value="Genomic_DNA"/>
</dbReference>
<feature type="compositionally biased region" description="Basic residues" evidence="1">
    <location>
        <begin position="1"/>
        <end position="12"/>
    </location>
</feature>
<dbReference type="EnsemblPlants" id="KEH41315">
    <property type="protein sequence ID" value="KEH41315"/>
    <property type="gene ID" value="MTR_1g048460"/>
</dbReference>
<organism evidence="2 4">
    <name type="scientific">Medicago truncatula</name>
    <name type="common">Barrel medic</name>
    <name type="synonym">Medicago tribuloides</name>
    <dbReference type="NCBI Taxonomy" id="3880"/>
    <lineage>
        <taxon>Eukaryota</taxon>
        <taxon>Viridiplantae</taxon>
        <taxon>Streptophyta</taxon>
        <taxon>Embryophyta</taxon>
        <taxon>Tracheophyta</taxon>
        <taxon>Spermatophyta</taxon>
        <taxon>Magnoliopsida</taxon>
        <taxon>eudicotyledons</taxon>
        <taxon>Gunneridae</taxon>
        <taxon>Pentapetalae</taxon>
        <taxon>rosids</taxon>
        <taxon>fabids</taxon>
        <taxon>Fabales</taxon>
        <taxon>Fabaceae</taxon>
        <taxon>Papilionoideae</taxon>
        <taxon>50 kb inversion clade</taxon>
        <taxon>NPAAA clade</taxon>
        <taxon>Hologalegina</taxon>
        <taxon>IRL clade</taxon>
        <taxon>Trifolieae</taxon>
        <taxon>Medicago</taxon>
    </lineage>
</organism>
<keyword evidence="4" id="KW-1185">Reference proteome</keyword>
<sequence length="135" mass="15488">MTKFGKKTKKGRSPKEFSSGGRPSHPVTCFATLFDLWGRYAEAIRYISSRTVSKIATVRGVAPSTRKPCLKGTNCYAFIFKTAKYRCGFELQKPFSFDPYNYGYSHIVALCEQNRCAMIRQRLNLPQTVKRSRRQ</sequence>
<reference evidence="3" key="3">
    <citation type="submission" date="2015-04" db="UniProtKB">
        <authorList>
            <consortium name="EnsemblPlants"/>
        </authorList>
    </citation>
    <scope>IDENTIFICATION</scope>
    <source>
        <strain evidence="3">cv. Jemalong A17</strain>
    </source>
</reference>
<name>A0A072VT73_MEDTR</name>
<accession>A0A072VT73</accession>
<evidence type="ECO:0000256" key="1">
    <source>
        <dbReference type="SAM" id="MobiDB-lite"/>
    </source>
</evidence>
<evidence type="ECO:0000313" key="4">
    <source>
        <dbReference type="Proteomes" id="UP000002051"/>
    </source>
</evidence>
<gene>
    <name evidence="2" type="ordered locus">MTR_1g048460</name>
</gene>
<dbReference type="AlphaFoldDB" id="A0A072VT73"/>
<evidence type="ECO:0000313" key="2">
    <source>
        <dbReference type="EMBL" id="KEH41315.1"/>
    </source>
</evidence>
<reference evidence="2 4" key="2">
    <citation type="journal article" date="2014" name="BMC Genomics">
        <title>An improved genome release (version Mt4.0) for the model legume Medicago truncatula.</title>
        <authorList>
            <person name="Tang H."/>
            <person name="Krishnakumar V."/>
            <person name="Bidwell S."/>
            <person name="Rosen B."/>
            <person name="Chan A."/>
            <person name="Zhou S."/>
            <person name="Gentzbittel L."/>
            <person name="Childs K.L."/>
            <person name="Yandell M."/>
            <person name="Gundlach H."/>
            <person name="Mayer K.F."/>
            <person name="Schwartz D.C."/>
            <person name="Town C.D."/>
        </authorList>
    </citation>
    <scope>GENOME REANNOTATION</scope>
    <source>
        <strain evidence="2">A17</strain>
        <strain evidence="3 4">cv. Jemalong A17</strain>
    </source>
</reference>
<reference evidence="2 4" key="1">
    <citation type="journal article" date="2011" name="Nature">
        <title>The Medicago genome provides insight into the evolution of rhizobial symbioses.</title>
        <authorList>
            <person name="Young N.D."/>
            <person name="Debelle F."/>
            <person name="Oldroyd G.E."/>
            <person name="Geurts R."/>
            <person name="Cannon S.B."/>
            <person name="Udvardi M.K."/>
            <person name="Benedito V.A."/>
            <person name="Mayer K.F."/>
            <person name="Gouzy J."/>
            <person name="Schoof H."/>
            <person name="Van de Peer Y."/>
            <person name="Proost S."/>
            <person name="Cook D.R."/>
            <person name="Meyers B.C."/>
            <person name="Spannagl M."/>
            <person name="Cheung F."/>
            <person name="De Mita S."/>
            <person name="Krishnakumar V."/>
            <person name="Gundlach H."/>
            <person name="Zhou S."/>
            <person name="Mudge J."/>
            <person name="Bharti A.K."/>
            <person name="Murray J.D."/>
            <person name="Naoumkina M.A."/>
            <person name="Rosen B."/>
            <person name="Silverstein K.A."/>
            <person name="Tang H."/>
            <person name="Rombauts S."/>
            <person name="Zhao P.X."/>
            <person name="Zhou P."/>
            <person name="Barbe V."/>
            <person name="Bardou P."/>
            <person name="Bechner M."/>
            <person name="Bellec A."/>
            <person name="Berger A."/>
            <person name="Berges H."/>
            <person name="Bidwell S."/>
            <person name="Bisseling T."/>
            <person name="Choisne N."/>
            <person name="Couloux A."/>
            <person name="Denny R."/>
            <person name="Deshpande S."/>
            <person name="Dai X."/>
            <person name="Doyle J.J."/>
            <person name="Dudez A.M."/>
            <person name="Farmer A.D."/>
            <person name="Fouteau S."/>
            <person name="Franken C."/>
            <person name="Gibelin C."/>
            <person name="Gish J."/>
            <person name="Goldstein S."/>
            <person name="Gonzalez A.J."/>
            <person name="Green P.J."/>
            <person name="Hallab A."/>
            <person name="Hartog M."/>
            <person name="Hua A."/>
            <person name="Humphray S.J."/>
            <person name="Jeong D.H."/>
            <person name="Jing Y."/>
            <person name="Jocker A."/>
            <person name="Kenton S.M."/>
            <person name="Kim D.J."/>
            <person name="Klee K."/>
            <person name="Lai H."/>
            <person name="Lang C."/>
            <person name="Lin S."/>
            <person name="Macmil S.L."/>
            <person name="Magdelenat G."/>
            <person name="Matthews L."/>
            <person name="McCorrison J."/>
            <person name="Monaghan E.L."/>
            <person name="Mun J.H."/>
            <person name="Najar F.Z."/>
            <person name="Nicholson C."/>
            <person name="Noirot C."/>
            <person name="O'Bleness M."/>
            <person name="Paule C.R."/>
            <person name="Poulain J."/>
            <person name="Prion F."/>
            <person name="Qin B."/>
            <person name="Qu C."/>
            <person name="Retzel E.F."/>
            <person name="Riddle C."/>
            <person name="Sallet E."/>
            <person name="Samain S."/>
            <person name="Samson N."/>
            <person name="Sanders I."/>
            <person name="Saurat O."/>
            <person name="Scarpelli C."/>
            <person name="Schiex T."/>
            <person name="Segurens B."/>
            <person name="Severin A.J."/>
            <person name="Sherrier D.J."/>
            <person name="Shi R."/>
            <person name="Sims S."/>
            <person name="Singer S.R."/>
            <person name="Sinharoy S."/>
            <person name="Sterck L."/>
            <person name="Viollet A."/>
            <person name="Wang B.B."/>
            <person name="Wang K."/>
            <person name="Wang M."/>
            <person name="Wang X."/>
            <person name="Warfsmann J."/>
            <person name="Weissenbach J."/>
            <person name="White D.D."/>
            <person name="White J.D."/>
            <person name="Wiley G.B."/>
            <person name="Wincker P."/>
            <person name="Xing Y."/>
            <person name="Yang L."/>
            <person name="Yao Z."/>
            <person name="Ying F."/>
            <person name="Zhai J."/>
            <person name="Zhou L."/>
            <person name="Zuber A."/>
            <person name="Denarie J."/>
            <person name="Dixon R.A."/>
            <person name="May G.D."/>
            <person name="Schwartz D.C."/>
            <person name="Rogers J."/>
            <person name="Quetier F."/>
            <person name="Town C.D."/>
            <person name="Roe B.A."/>
        </authorList>
    </citation>
    <scope>NUCLEOTIDE SEQUENCE [LARGE SCALE GENOMIC DNA]</scope>
    <source>
        <strain evidence="2">A17</strain>
        <strain evidence="3 4">cv. Jemalong A17</strain>
    </source>
</reference>
<dbReference type="Proteomes" id="UP000002051">
    <property type="component" value="Unassembled WGS sequence"/>
</dbReference>
<proteinExistence type="predicted"/>
<feature type="region of interest" description="Disordered" evidence="1">
    <location>
        <begin position="1"/>
        <end position="23"/>
    </location>
</feature>